<protein>
    <submittedName>
        <fullName evidence="1">Uncharacterized protein</fullName>
    </submittedName>
</protein>
<reference evidence="2" key="1">
    <citation type="journal article" date="2019" name="Int. J. Syst. Evol. Microbiol.">
        <title>The Global Catalogue of Microorganisms (GCM) 10K type strain sequencing project: providing services to taxonomists for standard genome sequencing and annotation.</title>
        <authorList>
            <consortium name="The Broad Institute Genomics Platform"/>
            <consortium name="The Broad Institute Genome Sequencing Center for Infectious Disease"/>
            <person name="Wu L."/>
            <person name="Ma J."/>
        </authorList>
    </citation>
    <scope>NUCLEOTIDE SEQUENCE [LARGE SCALE GENOMIC DNA]</scope>
    <source>
        <strain evidence="2">JCM 13249</strain>
    </source>
</reference>
<sequence>MRAVLGSEKKRWLGNLDDATQVLVDIAPQLALTYPGIRLPARMARQYGSSFNANPSLGSTAIEYAVAVRLVWLSNLPLARRLELVTALSGTIKEILYARPSRRAFRFVSNLAEVNHLIAEAIESVAKSDSVAGEDGD</sequence>
<gene>
    <name evidence="1" type="ORF">GCM10009681_44180</name>
</gene>
<name>A0ABP4X558_9ACTN</name>
<keyword evidence="2" id="KW-1185">Reference proteome</keyword>
<evidence type="ECO:0000313" key="2">
    <source>
        <dbReference type="Proteomes" id="UP001500655"/>
    </source>
</evidence>
<dbReference type="EMBL" id="BAAALS010000025">
    <property type="protein sequence ID" value="GAA1768204.1"/>
    <property type="molecule type" value="Genomic_DNA"/>
</dbReference>
<accession>A0ABP4X558</accession>
<dbReference type="Proteomes" id="UP001500655">
    <property type="component" value="Unassembled WGS sequence"/>
</dbReference>
<proteinExistence type="predicted"/>
<comment type="caution">
    <text evidence="1">The sequence shown here is derived from an EMBL/GenBank/DDBJ whole genome shotgun (WGS) entry which is preliminary data.</text>
</comment>
<organism evidence="1 2">
    <name type="scientific">Luedemannella helvata</name>
    <dbReference type="NCBI Taxonomy" id="349315"/>
    <lineage>
        <taxon>Bacteria</taxon>
        <taxon>Bacillati</taxon>
        <taxon>Actinomycetota</taxon>
        <taxon>Actinomycetes</taxon>
        <taxon>Micromonosporales</taxon>
        <taxon>Micromonosporaceae</taxon>
        <taxon>Luedemannella</taxon>
    </lineage>
</organism>
<evidence type="ECO:0000313" key="1">
    <source>
        <dbReference type="EMBL" id="GAA1768204.1"/>
    </source>
</evidence>